<gene>
    <name evidence="7" type="ORF">GURASL_36840</name>
</gene>
<keyword evidence="8" id="KW-1185">Reference proteome</keyword>
<comment type="subcellular location">
    <subcellularLocation>
        <location evidence="1">Cell membrane</location>
        <topology evidence="1">Multi-pass membrane protein</topology>
    </subcellularLocation>
</comment>
<keyword evidence="2" id="KW-1003">Cell membrane</keyword>
<dbReference type="Pfam" id="PF03899">
    <property type="entry name" value="ATP-synt_I"/>
    <property type="match status" value="1"/>
</dbReference>
<accession>A0ABM8EQJ2</accession>
<dbReference type="EMBL" id="AP027151">
    <property type="protein sequence ID" value="BDV44761.1"/>
    <property type="molecule type" value="Genomic_DNA"/>
</dbReference>
<keyword evidence="3 6" id="KW-0812">Transmembrane</keyword>
<evidence type="ECO:0000256" key="2">
    <source>
        <dbReference type="ARBA" id="ARBA00022475"/>
    </source>
</evidence>
<reference evidence="7 8" key="1">
    <citation type="submission" date="2022-12" db="EMBL/GenBank/DDBJ databases">
        <title>Polyphasic characterization of Geotalea uranireducens NIT-SL11 newly isolated from a complex of sewage sludge and microbially reduced graphene oxide.</title>
        <authorList>
            <person name="Xie L."/>
            <person name="Yoshida N."/>
            <person name="Meng L."/>
        </authorList>
    </citation>
    <scope>NUCLEOTIDE SEQUENCE [LARGE SCALE GENOMIC DNA]</scope>
    <source>
        <strain evidence="7 8">NIT-SL11</strain>
    </source>
</reference>
<protein>
    <recommendedName>
        <fullName evidence="9">ATP synthase subunit I</fullName>
    </recommendedName>
</protein>
<evidence type="ECO:0000256" key="5">
    <source>
        <dbReference type="ARBA" id="ARBA00023136"/>
    </source>
</evidence>
<organism evidence="7 8">
    <name type="scientific">Geotalea uraniireducens</name>
    <dbReference type="NCBI Taxonomy" id="351604"/>
    <lineage>
        <taxon>Bacteria</taxon>
        <taxon>Pseudomonadati</taxon>
        <taxon>Thermodesulfobacteriota</taxon>
        <taxon>Desulfuromonadia</taxon>
        <taxon>Geobacterales</taxon>
        <taxon>Geobacteraceae</taxon>
        <taxon>Geotalea</taxon>
    </lineage>
</organism>
<dbReference type="Proteomes" id="UP001317705">
    <property type="component" value="Chromosome"/>
</dbReference>
<keyword evidence="4 6" id="KW-1133">Transmembrane helix</keyword>
<feature type="transmembrane region" description="Helical" evidence="6">
    <location>
        <begin position="101"/>
        <end position="124"/>
    </location>
</feature>
<evidence type="ECO:0008006" key="9">
    <source>
        <dbReference type="Google" id="ProtNLM"/>
    </source>
</evidence>
<dbReference type="RefSeq" id="WP_282000851.1">
    <property type="nucleotide sequence ID" value="NZ_AP027151.1"/>
</dbReference>
<evidence type="ECO:0000256" key="6">
    <source>
        <dbReference type="SAM" id="Phobius"/>
    </source>
</evidence>
<feature type="transmembrane region" description="Helical" evidence="6">
    <location>
        <begin position="12"/>
        <end position="32"/>
    </location>
</feature>
<evidence type="ECO:0000256" key="3">
    <source>
        <dbReference type="ARBA" id="ARBA00022692"/>
    </source>
</evidence>
<evidence type="ECO:0000256" key="1">
    <source>
        <dbReference type="ARBA" id="ARBA00004651"/>
    </source>
</evidence>
<evidence type="ECO:0000313" key="8">
    <source>
        <dbReference type="Proteomes" id="UP001317705"/>
    </source>
</evidence>
<evidence type="ECO:0000256" key="4">
    <source>
        <dbReference type="ARBA" id="ARBA00022989"/>
    </source>
</evidence>
<keyword evidence="5 6" id="KW-0472">Membrane</keyword>
<feature type="transmembrane region" description="Helical" evidence="6">
    <location>
        <begin position="77"/>
        <end position="95"/>
    </location>
</feature>
<proteinExistence type="predicted"/>
<dbReference type="InterPro" id="IPR005598">
    <property type="entry name" value="ATP_synth_I"/>
</dbReference>
<feature type="transmembrane region" description="Helical" evidence="6">
    <location>
        <begin position="38"/>
        <end position="57"/>
    </location>
</feature>
<evidence type="ECO:0000313" key="7">
    <source>
        <dbReference type="EMBL" id="BDV44761.1"/>
    </source>
</evidence>
<sequence length="129" mass="13750">MTAARISERNLIALTSVGSGILLLLFTAGGFVFVSGRFAVGVLAGGCLILANQYWLLRAMRRALNLQPHQAASFAALRFLLRLMITAGLVYVLVVEIGVDIFGLLVGLSVLVITITVLAIYLFAAKGEI</sequence>
<name>A0ABM8EQJ2_9BACT</name>